<dbReference type="Proteomes" id="UP000324222">
    <property type="component" value="Unassembled WGS sequence"/>
</dbReference>
<organism evidence="2 3">
    <name type="scientific">Portunus trituberculatus</name>
    <name type="common">Swimming crab</name>
    <name type="synonym">Neptunus trituberculatus</name>
    <dbReference type="NCBI Taxonomy" id="210409"/>
    <lineage>
        <taxon>Eukaryota</taxon>
        <taxon>Metazoa</taxon>
        <taxon>Ecdysozoa</taxon>
        <taxon>Arthropoda</taxon>
        <taxon>Crustacea</taxon>
        <taxon>Multicrustacea</taxon>
        <taxon>Malacostraca</taxon>
        <taxon>Eumalacostraca</taxon>
        <taxon>Eucarida</taxon>
        <taxon>Decapoda</taxon>
        <taxon>Pleocyemata</taxon>
        <taxon>Brachyura</taxon>
        <taxon>Eubrachyura</taxon>
        <taxon>Portunoidea</taxon>
        <taxon>Portunidae</taxon>
        <taxon>Portuninae</taxon>
        <taxon>Portunus</taxon>
    </lineage>
</organism>
<gene>
    <name evidence="2" type="ORF">E2C01_061020</name>
</gene>
<sequence length="86" mass="9963">MNSSTIGWYSKKHSGKKEHELQYKQQQQQQSKGGGPFLSKAASSLSSVPPLIWHHQMLRYTNTFYLLMDRGDLEQGCFFIVEQKEI</sequence>
<evidence type="ECO:0000313" key="2">
    <source>
        <dbReference type="EMBL" id="MPC66865.1"/>
    </source>
</evidence>
<evidence type="ECO:0000313" key="3">
    <source>
        <dbReference type="Proteomes" id="UP000324222"/>
    </source>
</evidence>
<name>A0A5B7HB68_PORTR</name>
<dbReference type="AlphaFoldDB" id="A0A5B7HB68"/>
<evidence type="ECO:0000256" key="1">
    <source>
        <dbReference type="SAM" id="MobiDB-lite"/>
    </source>
</evidence>
<dbReference type="EMBL" id="VSRR010025428">
    <property type="protein sequence ID" value="MPC66865.1"/>
    <property type="molecule type" value="Genomic_DNA"/>
</dbReference>
<feature type="region of interest" description="Disordered" evidence="1">
    <location>
        <begin position="1"/>
        <end position="42"/>
    </location>
</feature>
<reference evidence="2 3" key="1">
    <citation type="submission" date="2019-05" db="EMBL/GenBank/DDBJ databases">
        <title>Another draft genome of Portunus trituberculatus and its Hox gene families provides insights of decapod evolution.</title>
        <authorList>
            <person name="Jeong J.-H."/>
            <person name="Song I."/>
            <person name="Kim S."/>
            <person name="Choi T."/>
            <person name="Kim D."/>
            <person name="Ryu S."/>
            <person name="Kim W."/>
        </authorList>
    </citation>
    <scope>NUCLEOTIDE SEQUENCE [LARGE SCALE GENOMIC DNA]</scope>
    <source>
        <tissue evidence="2">Muscle</tissue>
    </source>
</reference>
<proteinExistence type="predicted"/>
<comment type="caution">
    <text evidence="2">The sequence shown here is derived from an EMBL/GenBank/DDBJ whole genome shotgun (WGS) entry which is preliminary data.</text>
</comment>
<accession>A0A5B7HB68</accession>
<protein>
    <submittedName>
        <fullName evidence="2">Uncharacterized protein</fullName>
    </submittedName>
</protein>
<keyword evidence="3" id="KW-1185">Reference proteome</keyword>